<proteinExistence type="predicted"/>
<keyword evidence="2" id="KW-1185">Reference proteome</keyword>
<reference evidence="1" key="1">
    <citation type="submission" date="2020-11" db="EMBL/GenBank/DDBJ databases">
        <authorList>
            <person name="Konstantinou D."/>
            <person name="Gkelis S."/>
            <person name="Popin R."/>
            <person name="Fewer D."/>
            <person name="Sivonen K."/>
        </authorList>
    </citation>
    <scope>NUCLEOTIDE SEQUENCE</scope>
    <source>
        <strain evidence="1">TAU-MAC 1115</strain>
    </source>
</reference>
<evidence type="ECO:0000313" key="1">
    <source>
        <dbReference type="EMBL" id="MBT9316916.1"/>
    </source>
</evidence>
<reference evidence="1" key="2">
    <citation type="journal article" date="2021" name="Mar. Drugs">
        <title>Genome Reduction and Secondary Metabolism of the Marine Sponge-Associated Cyanobacterium Leptothoe.</title>
        <authorList>
            <person name="Konstantinou D."/>
            <person name="Popin R.V."/>
            <person name="Fewer D.P."/>
            <person name="Sivonen K."/>
            <person name="Gkelis S."/>
        </authorList>
    </citation>
    <scope>NUCLEOTIDE SEQUENCE</scope>
    <source>
        <strain evidence="1">TAU-MAC 1115</strain>
    </source>
</reference>
<dbReference type="RefSeq" id="WP_215609982.1">
    <property type="nucleotide sequence ID" value="NZ_JADOES010000035.1"/>
</dbReference>
<protein>
    <submittedName>
        <fullName evidence="1">Uncharacterized protein</fullName>
    </submittedName>
</protein>
<dbReference type="EMBL" id="JADOES010000035">
    <property type="protein sequence ID" value="MBT9316916.1"/>
    <property type="molecule type" value="Genomic_DNA"/>
</dbReference>
<dbReference type="Proteomes" id="UP000717364">
    <property type="component" value="Unassembled WGS sequence"/>
</dbReference>
<accession>A0A947GQ66</accession>
<name>A0A947GQ66_9CYAN</name>
<comment type="caution">
    <text evidence="1">The sequence shown here is derived from an EMBL/GenBank/DDBJ whole genome shotgun (WGS) entry which is preliminary data.</text>
</comment>
<sequence>MALSRCVQNKPEPLYNDHPELAKLVSNWEEIQVEAQQGDVLIKLAMYLTPAFKTANDKTKKLQDIEKNSDLAEVFERWKAQGNSDLALWGNHLNQHKKATLVEALLWRRFGNKILTDNAFESLQVLLETLQ</sequence>
<organism evidence="1 2">
    <name type="scientific">Leptothoe spongobia TAU-MAC 1115</name>
    <dbReference type="NCBI Taxonomy" id="1967444"/>
    <lineage>
        <taxon>Bacteria</taxon>
        <taxon>Bacillati</taxon>
        <taxon>Cyanobacteriota</taxon>
        <taxon>Cyanophyceae</taxon>
        <taxon>Nodosilineales</taxon>
        <taxon>Cymatolegaceae</taxon>
        <taxon>Leptothoe</taxon>
        <taxon>Leptothoe spongobia</taxon>
    </lineage>
</organism>
<evidence type="ECO:0000313" key="2">
    <source>
        <dbReference type="Proteomes" id="UP000717364"/>
    </source>
</evidence>
<gene>
    <name evidence="1" type="ORF">IXB50_15915</name>
</gene>
<dbReference type="AlphaFoldDB" id="A0A947GQ66"/>